<dbReference type="InterPro" id="IPR047109">
    <property type="entry name" value="CAD-like"/>
</dbReference>
<evidence type="ECO:0000256" key="5">
    <source>
        <dbReference type="ARBA" id="ARBA00022857"/>
    </source>
</evidence>
<evidence type="ECO:0000256" key="2">
    <source>
        <dbReference type="ARBA" id="ARBA00008072"/>
    </source>
</evidence>
<accession>A0A383VD78</accession>
<dbReference type="Proteomes" id="UP000256970">
    <property type="component" value="Unassembled WGS sequence"/>
</dbReference>
<evidence type="ECO:0000313" key="10">
    <source>
        <dbReference type="EMBL" id="SZX63141.1"/>
    </source>
</evidence>
<dbReference type="SUPFAM" id="SSF50129">
    <property type="entry name" value="GroES-like"/>
    <property type="match status" value="1"/>
</dbReference>
<dbReference type="InterPro" id="IPR013154">
    <property type="entry name" value="ADH-like_N"/>
</dbReference>
<dbReference type="EMBL" id="FNXT01000284">
    <property type="protein sequence ID" value="SZX63141.1"/>
    <property type="molecule type" value="Genomic_DNA"/>
</dbReference>
<dbReference type="PANTHER" id="PTHR42683">
    <property type="entry name" value="ALDEHYDE REDUCTASE"/>
    <property type="match status" value="1"/>
</dbReference>
<dbReference type="InterPro" id="IPR011032">
    <property type="entry name" value="GroES-like_sf"/>
</dbReference>
<evidence type="ECO:0000313" key="11">
    <source>
        <dbReference type="Proteomes" id="UP000256970"/>
    </source>
</evidence>
<protein>
    <recommendedName>
        <fullName evidence="7">alcohol dehydrogenase (NADP(+))</fullName>
        <ecNumber evidence="7">1.1.1.2</ecNumber>
    </recommendedName>
</protein>
<dbReference type="SUPFAM" id="SSF51735">
    <property type="entry name" value="NAD(P)-binding Rossmann-fold domains"/>
    <property type="match status" value="1"/>
</dbReference>
<dbReference type="CDD" id="cd05283">
    <property type="entry name" value="CAD1"/>
    <property type="match status" value="1"/>
</dbReference>
<keyword evidence="11" id="KW-1185">Reference proteome</keyword>
<proteinExistence type="inferred from homology"/>
<evidence type="ECO:0000256" key="7">
    <source>
        <dbReference type="ARBA" id="ARBA00024074"/>
    </source>
</evidence>
<comment type="similarity">
    <text evidence="2 8">Belongs to the zinc-containing alcohol dehydrogenase family.</text>
</comment>
<sequence length="366" mass="39327">MLVSRTLVNRCAKQMQHACKRNIAAQALKYKGYAVHKPHEKFELWEYEPGPLAPNDIEIKVTHNGLCHTDLHMRDDDWGLTAYPLIPGHEVVGTVTAVGDDVAGIARGSRVGVGWIRDSCRRCKNCLRGNENLCVKGYTGLIVGPNNFGGFQQVMRAPADFAYVLPDSLSSAAAAPLLCAGVTVYAPLRKHLKAPGMQVAVLGVGGLGHLAVQFAAKMGAAVTAVDIDPTKEQEAKKLGAEHFVEFNAAYEQCKGRFDVIINCVAVRINFQGVLGMLAPDGVAVQCGIPGGGAIIDLNLQDVVFGQKSMAGSIVGGRADMAEMLQFCADKGVEPMVQTMKLSQLNEALELLKAGKPRYRIVMETDI</sequence>
<name>A0A383VD78_TETOB</name>
<dbReference type="Gene3D" id="3.40.50.720">
    <property type="entry name" value="NAD(P)-binding Rossmann-like Domain"/>
    <property type="match status" value="1"/>
</dbReference>
<dbReference type="InterPro" id="IPR013149">
    <property type="entry name" value="ADH-like_C"/>
</dbReference>
<dbReference type="InterPro" id="IPR020843">
    <property type="entry name" value="ER"/>
</dbReference>
<keyword evidence="3 8" id="KW-0479">Metal-binding</keyword>
<comment type="cofactor">
    <cofactor evidence="1 8">
        <name>Zn(2+)</name>
        <dbReference type="ChEBI" id="CHEBI:29105"/>
    </cofactor>
</comment>
<reference evidence="10 11" key="1">
    <citation type="submission" date="2016-10" db="EMBL/GenBank/DDBJ databases">
        <authorList>
            <person name="Cai Z."/>
        </authorList>
    </citation>
    <scope>NUCLEOTIDE SEQUENCE [LARGE SCALE GENOMIC DNA]</scope>
</reference>
<dbReference type="EC" id="1.1.1.2" evidence="7"/>
<evidence type="ECO:0000256" key="3">
    <source>
        <dbReference type="ARBA" id="ARBA00022723"/>
    </source>
</evidence>
<evidence type="ECO:0000256" key="4">
    <source>
        <dbReference type="ARBA" id="ARBA00022833"/>
    </source>
</evidence>
<dbReference type="Gene3D" id="3.90.180.10">
    <property type="entry name" value="Medium-chain alcohol dehydrogenases, catalytic domain"/>
    <property type="match status" value="1"/>
</dbReference>
<dbReference type="Pfam" id="PF08240">
    <property type="entry name" value="ADH_N"/>
    <property type="match status" value="1"/>
</dbReference>
<dbReference type="FunFam" id="3.40.50.720:FF:000022">
    <property type="entry name" value="Cinnamyl alcohol dehydrogenase"/>
    <property type="match status" value="1"/>
</dbReference>
<evidence type="ECO:0000256" key="1">
    <source>
        <dbReference type="ARBA" id="ARBA00001947"/>
    </source>
</evidence>
<dbReference type="SMART" id="SM00829">
    <property type="entry name" value="PKS_ER"/>
    <property type="match status" value="1"/>
</dbReference>
<dbReference type="InterPro" id="IPR002328">
    <property type="entry name" value="ADH_Zn_CS"/>
</dbReference>
<dbReference type="STRING" id="3088.A0A383VD78"/>
<keyword evidence="6" id="KW-0560">Oxidoreductase</keyword>
<dbReference type="GO" id="GO:0008270">
    <property type="term" value="F:zinc ion binding"/>
    <property type="evidence" value="ECO:0007669"/>
    <property type="project" value="InterPro"/>
</dbReference>
<dbReference type="GO" id="GO:0008106">
    <property type="term" value="F:alcohol dehydrogenase (NADP+) activity"/>
    <property type="evidence" value="ECO:0007669"/>
    <property type="project" value="UniProtKB-EC"/>
</dbReference>
<keyword evidence="4 8" id="KW-0862">Zinc</keyword>
<dbReference type="AlphaFoldDB" id="A0A383VD78"/>
<feature type="domain" description="Enoyl reductase (ER)" evidence="9">
    <location>
        <begin position="37"/>
        <end position="362"/>
    </location>
</feature>
<evidence type="ECO:0000259" key="9">
    <source>
        <dbReference type="SMART" id="SM00829"/>
    </source>
</evidence>
<organism evidence="10 11">
    <name type="scientific">Tetradesmus obliquus</name>
    <name type="common">Green alga</name>
    <name type="synonym">Acutodesmus obliquus</name>
    <dbReference type="NCBI Taxonomy" id="3088"/>
    <lineage>
        <taxon>Eukaryota</taxon>
        <taxon>Viridiplantae</taxon>
        <taxon>Chlorophyta</taxon>
        <taxon>core chlorophytes</taxon>
        <taxon>Chlorophyceae</taxon>
        <taxon>CS clade</taxon>
        <taxon>Sphaeropleales</taxon>
        <taxon>Scenedesmaceae</taxon>
        <taxon>Tetradesmus</taxon>
    </lineage>
</organism>
<gene>
    <name evidence="10" type="ORF">BQ4739_LOCUS3702</name>
</gene>
<dbReference type="FunFam" id="3.90.180.10:FF:000018">
    <property type="entry name" value="NAD(P)-dependent alcohol dehydrogenase"/>
    <property type="match status" value="1"/>
</dbReference>
<keyword evidence="5" id="KW-0521">NADP</keyword>
<evidence type="ECO:0000256" key="8">
    <source>
        <dbReference type="RuleBase" id="RU361277"/>
    </source>
</evidence>
<dbReference type="InterPro" id="IPR036291">
    <property type="entry name" value="NAD(P)-bd_dom_sf"/>
</dbReference>
<dbReference type="PROSITE" id="PS00059">
    <property type="entry name" value="ADH_ZINC"/>
    <property type="match status" value="1"/>
</dbReference>
<evidence type="ECO:0000256" key="6">
    <source>
        <dbReference type="ARBA" id="ARBA00023002"/>
    </source>
</evidence>
<dbReference type="Pfam" id="PF00107">
    <property type="entry name" value="ADH_zinc_N"/>
    <property type="match status" value="1"/>
</dbReference>